<protein>
    <submittedName>
        <fullName evidence="1">Uncharacterized protein</fullName>
    </submittedName>
</protein>
<reference evidence="1" key="1">
    <citation type="journal article" name="DNA Res.">
        <title>The physiological potential of anammox bacteria as revealed by their core genome structure.</title>
        <authorList>
            <person name="Okubo T."/>
            <person name="Toyoda A."/>
            <person name="Fukuhara K."/>
            <person name="Uchiyama I."/>
            <person name="Harigaya Y."/>
            <person name="Kuroiwa M."/>
            <person name="Suzuki T."/>
            <person name="Murakami Y."/>
            <person name="Suwa Y."/>
            <person name="Takami H."/>
        </authorList>
    </citation>
    <scope>NUCLEOTIDE SEQUENCE</scope>
    <source>
        <strain evidence="1">317325-2</strain>
    </source>
</reference>
<dbReference type="Proteomes" id="UP000662873">
    <property type="component" value="Chromosome"/>
</dbReference>
<evidence type="ECO:0000313" key="1">
    <source>
        <dbReference type="EMBL" id="BBO23130.1"/>
    </source>
</evidence>
<dbReference type="AlphaFoldDB" id="A0A809R6F4"/>
<sequence>MNPRPSEHPIQAFFEEAVHRSLAHKLGMPGYEDVEAYLAAMLVRFAHRERLFALRDCDGNRLERIDDMLPEGDIRQNAMTFEREREVHRHIGDYLLFWSGMFPEHLPNATGAPTIPDAVRQGSESYEIVSSFDYVPFDAEAPLYRKLSFEFETFRVGLLLVRESLAGLRPPRQA</sequence>
<accession>A0A809R6F4</accession>
<gene>
    <name evidence="1" type="ORF">NPRO_07250</name>
</gene>
<dbReference type="EMBL" id="AP021858">
    <property type="protein sequence ID" value="BBO23130.1"/>
    <property type="molecule type" value="Genomic_DNA"/>
</dbReference>
<proteinExistence type="predicted"/>
<evidence type="ECO:0000313" key="2">
    <source>
        <dbReference type="Proteomes" id="UP000662873"/>
    </source>
</evidence>
<organism evidence="1 2">
    <name type="scientific">Candidatus Nitrosymbiomonas proteolyticus</name>
    <dbReference type="NCBI Taxonomy" id="2608984"/>
    <lineage>
        <taxon>Bacteria</taxon>
        <taxon>Bacillati</taxon>
        <taxon>Armatimonadota</taxon>
        <taxon>Armatimonadota incertae sedis</taxon>
        <taxon>Candidatus Nitrosymbiomonas</taxon>
    </lineage>
</organism>
<dbReference type="KEGG" id="npy:NPRO_07250"/>
<name>A0A809R6F4_9BACT</name>